<dbReference type="SUPFAM" id="SSF54452">
    <property type="entry name" value="MHC antigen-recognition domain"/>
    <property type="match status" value="1"/>
</dbReference>
<accession>A0ABR3N0S7</accession>
<keyword evidence="1" id="KW-0325">Glycoprotein</keyword>
<gene>
    <name evidence="3" type="ORF">QQF64_029503</name>
</gene>
<reference evidence="3 4" key="1">
    <citation type="submission" date="2023-09" db="EMBL/GenBank/DDBJ databases">
        <authorList>
            <person name="Wang M."/>
        </authorList>
    </citation>
    <scope>NUCLEOTIDE SEQUENCE [LARGE SCALE GENOMIC DNA]</scope>
    <source>
        <strain evidence="3">GT-2023</strain>
        <tissue evidence="3">Liver</tissue>
    </source>
</reference>
<name>A0ABR3N0S7_9TELE</name>
<dbReference type="EMBL" id="JAYMGO010000007">
    <property type="protein sequence ID" value="KAL1270487.1"/>
    <property type="molecule type" value="Genomic_DNA"/>
</dbReference>
<protein>
    <submittedName>
        <fullName evidence="3">Uncharacterized protein</fullName>
    </submittedName>
</protein>
<proteinExistence type="predicted"/>
<sequence length="121" mass="14389">MLDDLQLLYYDSTTWIPVYRSYSDSKYYDEERSDAGVVFRDMYYDMKDRAFYLKEHQNYTDDVGESDTGYFSPSVVFSVLMFMCLAVCIIAALIIWRKRRSTCNDSVSRKSQRHYVQTQSK</sequence>
<comment type="caution">
    <text evidence="3">The sequence shown here is derived from an EMBL/GenBank/DDBJ whole genome shotgun (WGS) entry which is preliminary data.</text>
</comment>
<evidence type="ECO:0000256" key="2">
    <source>
        <dbReference type="SAM" id="Phobius"/>
    </source>
</evidence>
<dbReference type="Proteomes" id="UP001558613">
    <property type="component" value="Unassembled WGS sequence"/>
</dbReference>
<organism evidence="3 4">
    <name type="scientific">Cirrhinus molitorella</name>
    <name type="common">mud carp</name>
    <dbReference type="NCBI Taxonomy" id="172907"/>
    <lineage>
        <taxon>Eukaryota</taxon>
        <taxon>Metazoa</taxon>
        <taxon>Chordata</taxon>
        <taxon>Craniata</taxon>
        <taxon>Vertebrata</taxon>
        <taxon>Euteleostomi</taxon>
        <taxon>Actinopterygii</taxon>
        <taxon>Neopterygii</taxon>
        <taxon>Teleostei</taxon>
        <taxon>Ostariophysi</taxon>
        <taxon>Cypriniformes</taxon>
        <taxon>Cyprinidae</taxon>
        <taxon>Labeoninae</taxon>
        <taxon>Labeonini</taxon>
        <taxon>Cirrhinus</taxon>
    </lineage>
</organism>
<feature type="transmembrane region" description="Helical" evidence="2">
    <location>
        <begin position="75"/>
        <end position="96"/>
    </location>
</feature>
<keyword evidence="4" id="KW-1185">Reference proteome</keyword>
<evidence type="ECO:0000313" key="3">
    <source>
        <dbReference type="EMBL" id="KAL1270487.1"/>
    </source>
</evidence>
<evidence type="ECO:0000313" key="4">
    <source>
        <dbReference type="Proteomes" id="UP001558613"/>
    </source>
</evidence>
<keyword evidence="2" id="KW-0812">Transmembrane</keyword>
<keyword evidence="2" id="KW-0472">Membrane</keyword>
<evidence type="ECO:0000256" key="1">
    <source>
        <dbReference type="ARBA" id="ARBA00023180"/>
    </source>
</evidence>
<dbReference type="InterPro" id="IPR011162">
    <property type="entry name" value="MHC_I/II-like_Ag-recog"/>
</dbReference>
<keyword evidence="2" id="KW-1133">Transmembrane helix</keyword>